<feature type="transmembrane region" description="Helical" evidence="2">
    <location>
        <begin position="55"/>
        <end position="76"/>
    </location>
</feature>
<feature type="region of interest" description="Disordered" evidence="1">
    <location>
        <begin position="1"/>
        <end position="41"/>
    </location>
</feature>
<keyword evidence="4" id="KW-1185">Reference proteome</keyword>
<reference evidence="3 4" key="1">
    <citation type="submission" date="2018-06" db="EMBL/GenBank/DDBJ databases">
        <title>Genomic Encyclopedia of Type Strains, Phase IV (KMG-IV): sequencing the most valuable type-strain genomes for metagenomic binning, comparative biology and taxonomic classification.</title>
        <authorList>
            <person name="Goeker M."/>
        </authorList>
    </citation>
    <scope>NUCLEOTIDE SEQUENCE [LARGE SCALE GENOMIC DNA]</scope>
    <source>
        <strain evidence="3 4">DSM 45521</strain>
    </source>
</reference>
<proteinExistence type="predicted"/>
<evidence type="ECO:0000256" key="2">
    <source>
        <dbReference type="SAM" id="Phobius"/>
    </source>
</evidence>
<keyword evidence="2" id="KW-1133">Transmembrane helix</keyword>
<feature type="transmembrane region" description="Helical" evidence="2">
    <location>
        <begin position="149"/>
        <end position="169"/>
    </location>
</feature>
<sequence length="389" mass="40284">MTYDRSRVDPGDWQSAGAPSGRRPRTVPAAENAGRRSTSGGGLFAASSGDSRLRFAGLVLAAAGVLIVVCSFLTWASASDDELSLSVTGMGSVSFEASEARAQALGGSADVAAELDERGKAPGVFTALFGALLAGAAILMVINRYPGLGAAAGAVLALIAVFMSLEYLFAPGDAVLDGTGSTGIGYAGVGLWLVTLGAFVALAASGFGTITALRGRRRPLTESAAPRRRAESGARPSTQRRSAGETARDRSAEPVRGGPGQREFEPRYRDRPAPTVPPSPPRPDFRPQPGYRARQGGGDGSMGRRPPPATPGYRPTPPPRPLPNSYPTVNQPVGDRDRPPRAVPPGPVSPGRRQTGPIPPGGDGPPGQQRPPSRRAPAPRHTVQDEDGR</sequence>
<keyword evidence="2" id="KW-0812">Transmembrane</keyword>
<feature type="transmembrane region" description="Helical" evidence="2">
    <location>
        <begin position="189"/>
        <end position="213"/>
    </location>
</feature>
<organism evidence="3 4">
    <name type="scientific">Williamsia limnetica</name>
    <dbReference type="NCBI Taxonomy" id="882452"/>
    <lineage>
        <taxon>Bacteria</taxon>
        <taxon>Bacillati</taxon>
        <taxon>Actinomycetota</taxon>
        <taxon>Actinomycetes</taxon>
        <taxon>Mycobacteriales</taxon>
        <taxon>Nocardiaceae</taxon>
        <taxon>Williamsia</taxon>
    </lineage>
</organism>
<feature type="compositionally biased region" description="Basic and acidic residues" evidence="1">
    <location>
        <begin position="242"/>
        <end position="253"/>
    </location>
</feature>
<comment type="caution">
    <text evidence="3">The sequence shown here is derived from an EMBL/GenBank/DDBJ whole genome shotgun (WGS) entry which is preliminary data.</text>
</comment>
<dbReference type="Proteomes" id="UP000247591">
    <property type="component" value="Unassembled WGS sequence"/>
</dbReference>
<feature type="compositionally biased region" description="Low complexity" evidence="1">
    <location>
        <begin position="366"/>
        <end position="380"/>
    </location>
</feature>
<protein>
    <submittedName>
        <fullName evidence="3">Uncharacterized protein</fullName>
    </submittedName>
</protein>
<evidence type="ECO:0000313" key="4">
    <source>
        <dbReference type="Proteomes" id="UP000247591"/>
    </source>
</evidence>
<feature type="region of interest" description="Disordered" evidence="1">
    <location>
        <begin position="218"/>
        <end position="389"/>
    </location>
</feature>
<dbReference type="AlphaFoldDB" id="A0A318REJ1"/>
<dbReference type="OrthoDB" id="4578602at2"/>
<feature type="compositionally biased region" description="Pro residues" evidence="1">
    <location>
        <begin position="305"/>
        <end position="324"/>
    </location>
</feature>
<keyword evidence="2" id="KW-0472">Membrane</keyword>
<dbReference type="EMBL" id="QJSP01000011">
    <property type="protein sequence ID" value="PYE15019.1"/>
    <property type="molecule type" value="Genomic_DNA"/>
</dbReference>
<feature type="transmembrane region" description="Helical" evidence="2">
    <location>
        <begin position="124"/>
        <end position="142"/>
    </location>
</feature>
<feature type="compositionally biased region" description="Basic and acidic residues" evidence="1">
    <location>
        <begin position="1"/>
        <end position="10"/>
    </location>
</feature>
<evidence type="ECO:0000313" key="3">
    <source>
        <dbReference type="EMBL" id="PYE15019.1"/>
    </source>
</evidence>
<gene>
    <name evidence="3" type="ORF">DFR67_11194</name>
</gene>
<evidence type="ECO:0000256" key="1">
    <source>
        <dbReference type="SAM" id="MobiDB-lite"/>
    </source>
</evidence>
<name>A0A318REJ1_WILLI</name>
<feature type="compositionally biased region" description="Basic and acidic residues" evidence="1">
    <location>
        <begin position="262"/>
        <end position="272"/>
    </location>
</feature>
<dbReference type="RefSeq" id="WP_146240478.1">
    <property type="nucleotide sequence ID" value="NZ_QJSP01000011.1"/>
</dbReference>
<accession>A0A318REJ1</accession>